<name>A0A6A4CAB0_9STRA</name>
<organism evidence="3 5">
    <name type="scientific">Phytophthora rubi</name>
    <dbReference type="NCBI Taxonomy" id="129364"/>
    <lineage>
        <taxon>Eukaryota</taxon>
        <taxon>Sar</taxon>
        <taxon>Stramenopiles</taxon>
        <taxon>Oomycota</taxon>
        <taxon>Peronosporomycetes</taxon>
        <taxon>Peronosporales</taxon>
        <taxon>Peronosporaceae</taxon>
        <taxon>Phytophthora</taxon>
    </lineage>
</organism>
<gene>
    <name evidence="1" type="ORF">PR001_g28496</name>
    <name evidence="2" type="ORF">PR002_g27726</name>
    <name evidence="3" type="ORF">PR003_g25920</name>
</gene>
<protein>
    <recommendedName>
        <fullName evidence="7">Rab-GAP TBC domain-containing protein</fullName>
    </recommendedName>
</protein>
<dbReference type="EMBL" id="QXFV01005143">
    <property type="protein sequence ID" value="KAE8966155.1"/>
    <property type="molecule type" value="Genomic_DNA"/>
</dbReference>
<comment type="caution">
    <text evidence="3">The sequence shown here is derived from an EMBL/GenBank/DDBJ whole genome shotgun (WGS) entry which is preliminary data.</text>
</comment>
<dbReference type="OrthoDB" id="294251at2759"/>
<dbReference type="PANTHER" id="PTHR47219">
    <property type="entry name" value="RAB GTPASE-ACTIVATING PROTEIN 1-LIKE"/>
    <property type="match status" value="1"/>
</dbReference>
<reference evidence="3 5" key="1">
    <citation type="submission" date="2018-08" db="EMBL/GenBank/DDBJ databases">
        <title>Genomic investigation of the strawberry pathogen Phytophthora fragariae indicates pathogenicity is determined by transcriptional variation in three key races.</title>
        <authorList>
            <person name="Adams T.M."/>
            <person name="Armitage A.D."/>
            <person name="Sobczyk M.K."/>
            <person name="Bates H.J."/>
            <person name="Dunwell J.M."/>
            <person name="Nellist C.F."/>
            <person name="Harrison R.J."/>
        </authorList>
    </citation>
    <scope>NUCLEOTIDE SEQUENCE [LARGE SCALE GENOMIC DNA]</scope>
    <source>
        <strain evidence="1 4">SCRP249</strain>
        <strain evidence="2 6">SCRP324</strain>
        <strain evidence="3 5">SCRP333</strain>
    </source>
</reference>
<dbReference type="GO" id="GO:0031267">
    <property type="term" value="F:small GTPase binding"/>
    <property type="evidence" value="ECO:0007669"/>
    <property type="project" value="TreeGrafter"/>
</dbReference>
<evidence type="ECO:0000313" key="5">
    <source>
        <dbReference type="Proteomes" id="UP000434957"/>
    </source>
</evidence>
<keyword evidence="5" id="KW-1185">Reference proteome</keyword>
<evidence type="ECO:0000313" key="3">
    <source>
        <dbReference type="EMBL" id="KAE9287977.1"/>
    </source>
</evidence>
<sequence>MAFSTFATAKNMLHSRQFNALMKAGVPPQLRGQVWWMCTGAGERRRATKESYPALLHQLHSNTAAALLQQMEEQEVFWVLVSIVEELTPQYHTRTMAGSRADQRVFANLETPTSDRAHGGFISITDARQRAHDSDLTFLKWFDLT</sequence>
<evidence type="ECO:0008006" key="7">
    <source>
        <dbReference type="Google" id="ProtNLM"/>
    </source>
</evidence>
<dbReference type="PANTHER" id="PTHR47219:SF20">
    <property type="entry name" value="TBC1 DOMAIN FAMILY MEMBER 2B"/>
    <property type="match status" value="1"/>
</dbReference>
<dbReference type="InterPro" id="IPR050302">
    <property type="entry name" value="Rab_GAP_TBC_domain"/>
</dbReference>
<dbReference type="Proteomes" id="UP000434957">
    <property type="component" value="Unassembled WGS sequence"/>
</dbReference>
<evidence type="ECO:0000313" key="6">
    <source>
        <dbReference type="Proteomes" id="UP000435112"/>
    </source>
</evidence>
<dbReference type="SUPFAM" id="SSF47923">
    <property type="entry name" value="Ypt/Rab-GAP domain of gyp1p"/>
    <property type="match status" value="1"/>
</dbReference>
<dbReference type="EMBL" id="QXFU01004486">
    <property type="protein sequence ID" value="KAE8968540.1"/>
    <property type="molecule type" value="Genomic_DNA"/>
</dbReference>
<accession>A0A6A4CAB0</accession>
<dbReference type="EMBL" id="QXFT01003223">
    <property type="protein sequence ID" value="KAE9287977.1"/>
    <property type="molecule type" value="Genomic_DNA"/>
</dbReference>
<evidence type="ECO:0000313" key="1">
    <source>
        <dbReference type="EMBL" id="KAE8966155.1"/>
    </source>
</evidence>
<dbReference type="Proteomes" id="UP000435112">
    <property type="component" value="Unassembled WGS sequence"/>
</dbReference>
<dbReference type="InterPro" id="IPR035969">
    <property type="entry name" value="Rab-GAP_TBC_sf"/>
</dbReference>
<dbReference type="Proteomes" id="UP000429607">
    <property type="component" value="Unassembled WGS sequence"/>
</dbReference>
<evidence type="ECO:0000313" key="4">
    <source>
        <dbReference type="Proteomes" id="UP000429607"/>
    </source>
</evidence>
<dbReference type="GO" id="GO:0005096">
    <property type="term" value="F:GTPase activator activity"/>
    <property type="evidence" value="ECO:0007669"/>
    <property type="project" value="TreeGrafter"/>
</dbReference>
<proteinExistence type="predicted"/>
<dbReference type="AlphaFoldDB" id="A0A6A4CAB0"/>
<evidence type="ECO:0000313" key="2">
    <source>
        <dbReference type="EMBL" id="KAE8968540.1"/>
    </source>
</evidence>